<comment type="similarity">
    <text evidence="9">Belongs to the binding-protein-dependent transport system permease family.</text>
</comment>
<comment type="subcellular location">
    <subcellularLocation>
        <location evidence="1 9">Cell membrane</location>
        <topology evidence="1 9">Multi-pass membrane protein</topology>
    </subcellularLocation>
</comment>
<protein>
    <submittedName>
        <fullName evidence="11">Sulfate transport system permease protein CysW</fullName>
    </submittedName>
</protein>
<evidence type="ECO:0000259" key="10">
    <source>
        <dbReference type="PROSITE" id="PS50928"/>
    </source>
</evidence>
<dbReference type="Proteomes" id="UP000319557">
    <property type="component" value="Chromosome"/>
</dbReference>
<name>A0A517LZT1_9BACT</name>
<dbReference type="Gene3D" id="1.10.3720.10">
    <property type="entry name" value="MetI-like"/>
    <property type="match status" value="1"/>
</dbReference>
<dbReference type="InterPro" id="IPR000515">
    <property type="entry name" value="MetI-like"/>
</dbReference>
<keyword evidence="7 9" id="KW-0472">Membrane</keyword>
<dbReference type="GO" id="GO:0005886">
    <property type="term" value="C:plasma membrane"/>
    <property type="evidence" value="ECO:0007669"/>
    <property type="project" value="UniProtKB-SubCell"/>
</dbReference>
<feature type="transmembrane region" description="Helical" evidence="9">
    <location>
        <begin position="98"/>
        <end position="119"/>
    </location>
</feature>
<dbReference type="CDD" id="cd06261">
    <property type="entry name" value="TM_PBP2"/>
    <property type="match status" value="1"/>
</dbReference>
<evidence type="ECO:0000256" key="2">
    <source>
        <dbReference type="ARBA" id="ARBA00011779"/>
    </source>
</evidence>
<evidence type="ECO:0000256" key="4">
    <source>
        <dbReference type="ARBA" id="ARBA00022692"/>
    </source>
</evidence>
<keyword evidence="4 9" id="KW-0812">Transmembrane</keyword>
<dbReference type="InterPro" id="IPR005667">
    <property type="entry name" value="Sulph_transpt2"/>
</dbReference>
<evidence type="ECO:0000256" key="5">
    <source>
        <dbReference type="ARBA" id="ARBA00022989"/>
    </source>
</evidence>
<accession>A0A517LZT1</accession>
<dbReference type="Pfam" id="PF00528">
    <property type="entry name" value="BPD_transp_1"/>
    <property type="match status" value="1"/>
</dbReference>
<feature type="transmembrane region" description="Helical" evidence="9">
    <location>
        <begin position="62"/>
        <end position="86"/>
    </location>
</feature>
<feature type="transmembrane region" description="Helical" evidence="9">
    <location>
        <begin position="257"/>
        <end position="279"/>
    </location>
</feature>
<dbReference type="AlphaFoldDB" id="A0A517LZT1"/>
<feature type="domain" description="ABC transmembrane type-1" evidence="10">
    <location>
        <begin position="60"/>
        <end position="276"/>
    </location>
</feature>
<dbReference type="SUPFAM" id="SSF161098">
    <property type="entry name" value="MetI-like"/>
    <property type="match status" value="1"/>
</dbReference>
<proteinExistence type="inferred from homology"/>
<evidence type="ECO:0000256" key="6">
    <source>
        <dbReference type="ARBA" id="ARBA00023032"/>
    </source>
</evidence>
<feature type="transmembrane region" description="Helical" evidence="9">
    <location>
        <begin position="14"/>
        <end position="42"/>
    </location>
</feature>
<dbReference type="RefSeq" id="WP_145345107.1">
    <property type="nucleotide sequence ID" value="NZ_CP036261.1"/>
</dbReference>
<organism evidence="11 12">
    <name type="scientific">Rosistilla ulvae</name>
    <dbReference type="NCBI Taxonomy" id="1930277"/>
    <lineage>
        <taxon>Bacteria</taxon>
        <taxon>Pseudomonadati</taxon>
        <taxon>Planctomycetota</taxon>
        <taxon>Planctomycetia</taxon>
        <taxon>Pirellulales</taxon>
        <taxon>Pirellulaceae</taxon>
        <taxon>Rosistilla</taxon>
    </lineage>
</organism>
<comment type="subunit">
    <text evidence="2">The complex is composed of two ATP-binding proteins (CysA), two transmembrane proteins (CysT and CysW) and a solute-binding protein (CysP).</text>
</comment>
<evidence type="ECO:0000256" key="7">
    <source>
        <dbReference type="ARBA" id="ARBA00023136"/>
    </source>
</evidence>
<dbReference type="GO" id="GO:0015419">
    <property type="term" value="F:ABC-type sulfate transporter activity"/>
    <property type="evidence" value="ECO:0007669"/>
    <property type="project" value="InterPro"/>
</dbReference>
<dbReference type="PANTHER" id="PTHR30406">
    <property type="entry name" value="SULFATE TRANSPORT SYSTEM PERMEASE PROTEIN"/>
    <property type="match status" value="1"/>
</dbReference>
<keyword evidence="3 9" id="KW-0813">Transport</keyword>
<evidence type="ECO:0000256" key="1">
    <source>
        <dbReference type="ARBA" id="ARBA00004651"/>
    </source>
</evidence>
<evidence type="ECO:0000313" key="12">
    <source>
        <dbReference type="Proteomes" id="UP000319557"/>
    </source>
</evidence>
<sequence>MTLQRTRFRRLRDVVFYFVVAGLSANFILLIVLLLVADLMFTSPAEFVAALKKPEIQSAFRLTMTSCSIAAVLSLWIATPLGYALARYRFPGRAVIDTIVDIPIVLPPLVLGLSLLILFHQPFPFSQWLFPGSAWRLENWLQESLGFQVTFRWPAVILAQFAVACAFAVRTMRVTFDQIDPRAEDVARTLGCTRGQAFVYVALPQAWRGMIAAGTIAWARALGEFGPILVFAGSTRFRTEVLSTTVFLELSVGQLDAAVAVSLLMVAMAIIVLVTLRWIGAGLST</sequence>
<gene>
    <name evidence="11" type="primary">cysW_2</name>
    <name evidence="11" type="ORF">EC9_23210</name>
</gene>
<dbReference type="EMBL" id="CP036261">
    <property type="protein sequence ID" value="QDS88134.1"/>
    <property type="molecule type" value="Genomic_DNA"/>
</dbReference>
<keyword evidence="5 9" id="KW-1133">Transmembrane helix</keyword>
<dbReference type="OrthoDB" id="9795403at2"/>
<dbReference type="PROSITE" id="PS50928">
    <property type="entry name" value="ABC_TM1"/>
    <property type="match status" value="1"/>
</dbReference>
<comment type="function">
    <text evidence="8">Part of the ABC transporter complex CysAWTP (TC 3.A.1.6.1) involved in sulfate/thiosulfate import. Probably responsible for the translocation of the substrate across the membrane.</text>
</comment>
<reference evidence="11 12" key="1">
    <citation type="submission" date="2019-02" db="EMBL/GenBank/DDBJ databases">
        <title>Deep-cultivation of Planctomycetes and their phenomic and genomic characterization uncovers novel biology.</title>
        <authorList>
            <person name="Wiegand S."/>
            <person name="Jogler M."/>
            <person name="Boedeker C."/>
            <person name="Pinto D."/>
            <person name="Vollmers J."/>
            <person name="Rivas-Marin E."/>
            <person name="Kohn T."/>
            <person name="Peeters S.H."/>
            <person name="Heuer A."/>
            <person name="Rast P."/>
            <person name="Oberbeckmann S."/>
            <person name="Bunk B."/>
            <person name="Jeske O."/>
            <person name="Meyerdierks A."/>
            <person name="Storesund J.E."/>
            <person name="Kallscheuer N."/>
            <person name="Luecker S."/>
            <person name="Lage O.M."/>
            <person name="Pohl T."/>
            <person name="Merkel B.J."/>
            <person name="Hornburger P."/>
            <person name="Mueller R.-W."/>
            <person name="Bruemmer F."/>
            <person name="Labrenz M."/>
            <person name="Spormann A.M."/>
            <person name="Op den Camp H."/>
            <person name="Overmann J."/>
            <person name="Amann R."/>
            <person name="Jetten M.S.M."/>
            <person name="Mascher T."/>
            <person name="Medema M.H."/>
            <person name="Devos D.P."/>
            <person name="Kaster A.-K."/>
            <person name="Ovreas L."/>
            <person name="Rohde M."/>
            <person name="Galperin M.Y."/>
            <person name="Jogler C."/>
        </authorList>
    </citation>
    <scope>NUCLEOTIDE SEQUENCE [LARGE SCALE GENOMIC DNA]</scope>
    <source>
        <strain evidence="11 12">EC9</strain>
    </source>
</reference>
<evidence type="ECO:0000313" key="11">
    <source>
        <dbReference type="EMBL" id="QDS88134.1"/>
    </source>
</evidence>
<dbReference type="PANTHER" id="PTHR30406:SF8">
    <property type="entry name" value="SULFATE TRANSPORT SYSTEM PERMEASE PROTEIN CYST"/>
    <property type="match status" value="1"/>
</dbReference>
<keyword evidence="12" id="KW-1185">Reference proteome</keyword>
<dbReference type="InterPro" id="IPR035906">
    <property type="entry name" value="MetI-like_sf"/>
</dbReference>
<evidence type="ECO:0000256" key="8">
    <source>
        <dbReference type="ARBA" id="ARBA00025323"/>
    </source>
</evidence>
<keyword evidence="6" id="KW-0764">Sulfate transport</keyword>
<evidence type="ECO:0000256" key="3">
    <source>
        <dbReference type="ARBA" id="ARBA00022448"/>
    </source>
</evidence>
<dbReference type="KEGG" id="ruv:EC9_23210"/>
<feature type="transmembrane region" description="Helical" evidence="9">
    <location>
        <begin position="151"/>
        <end position="169"/>
    </location>
</feature>
<evidence type="ECO:0000256" key="9">
    <source>
        <dbReference type="RuleBase" id="RU363032"/>
    </source>
</evidence>